<name>A0A0D2ZT80_BRAOL</name>
<keyword evidence="1" id="KW-0472">Membrane</keyword>
<reference evidence="2" key="2">
    <citation type="submission" date="2015-06" db="UniProtKB">
        <authorList>
            <consortium name="EnsemblPlants"/>
        </authorList>
    </citation>
    <scope>IDENTIFICATION</scope>
</reference>
<dbReference type="EnsemblPlants" id="Bo01045s030.1">
    <property type="protein sequence ID" value="Bo01045s030.1"/>
    <property type="gene ID" value="Bo01045s030"/>
</dbReference>
<evidence type="ECO:0000313" key="2">
    <source>
        <dbReference type="EnsemblPlants" id="Bo01045s030.1"/>
    </source>
</evidence>
<feature type="transmembrane region" description="Helical" evidence="1">
    <location>
        <begin position="30"/>
        <end position="50"/>
    </location>
</feature>
<accession>A0A0D2ZT80</accession>
<sequence length="117" mass="12588">MSDPRQYAEINRSLLVLIPKVEQPVSIKMAIILLLFVLDTGLVLSALSVFSAGPNNGIGPGISTKIPRHLILLLLAAWNQFISFDVVVRLPSGSPEALDSCVRSAPLPITTARDAQE</sequence>
<organism evidence="2 3">
    <name type="scientific">Brassica oleracea var. oleracea</name>
    <dbReference type="NCBI Taxonomy" id="109376"/>
    <lineage>
        <taxon>Eukaryota</taxon>
        <taxon>Viridiplantae</taxon>
        <taxon>Streptophyta</taxon>
        <taxon>Embryophyta</taxon>
        <taxon>Tracheophyta</taxon>
        <taxon>Spermatophyta</taxon>
        <taxon>Magnoliopsida</taxon>
        <taxon>eudicotyledons</taxon>
        <taxon>Gunneridae</taxon>
        <taxon>Pentapetalae</taxon>
        <taxon>rosids</taxon>
        <taxon>malvids</taxon>
        <taxon>Brassicales</taxon>
        <taxon>Brassicaceae</taxon>
        <taxon>Brassiceae</taxon>
        <taxon>Brassica</taxon>
    </lineage>
</organism>
<evidence type="ECO:0000313" key="3">
    <source>
        <dbReference type="Proteomes" id="UP000032141"/>
    </source>
</evidence>
<reference evidence="2" key="1">
    <citation type="journal article" date="2014" name="Genome Biol.">
        <title>Transcriptome and methylome profiling reveals relics of genome dominance in the mesopolyploid Brassica oleracea.</title>
        <authorList>
            <person name="Parkin I.A."/>
            <person name="Koh C."/>
            <person name="Tang H."/>
            <person name="Robinson S.J."/>
            <person name="Kagale S."/>
            <person name="Clarke W.E."/>
            <person name="Town C.D."/>
            <person name="Nixon J."/>
            <person name="Krishnakumar V."/>
            <person name="Bidwell S.L."/>
            <person name="Denoeud F."/>
            <person name="Belcram H."/>
            <person name="Links M.G."/>
            <person name="Just J."/>
            <person name="Clarke C."/>
            <person name="Bender T."/>
            <person name="Huebert T."/>
            <person name="Mason A.S."/>
            <person name="Pires J.C."/>
            <person name="Barker G."/>
            <person name="Moore J."/>
            <person name="Walley P.G."/>
            <person name="Manoli S."/>
            <person name="Batley J."/>
            <person name="Edwards D."/>
            <person name="Nelson M.N."/>
            <person name="Wang X."/>
            <person name="Paterson A.H."/>
            <person name="King G."/>
            <person name="Bancroft I."/>
            <person name="Chalhoub B."/>
            <person name="Sharpe A.G."/>
        </authorList>
    </citation>
    <scope>NUCLEOTIDE SEQUENCE [LARGE SCALE GENOMIC DNA]</scope>
    <source>
        <strain evidence="2">cv. TO1000</strain>
    </source>
</reference>
<proteinExistence type="predicted"/>
<evidence type="ECO:0000256" key="1">
    <source>
        <dbReference type="SAM" id="Phobius"/>
    </source>
</evidence>
<keyword evidence="3" id="KW-1185">Reference proteome</keyword>
<dbReference type="HOGENOM" id="CLU_2088213_0_0_1"/>
<keyword evidence="1" id="KW-0812">Transmembrane</keyword>
<protein>
    <submittedName>
        <fullName evidence="2">Uncharacterized protein</fullName>
    </submittedName>
</protein>
<dbReference type="Proteomes" id="UP000032141">
    <property type="component" value="Unassembled WGS sequence"/>
</dbReference>
<dbReference type="AlphaFoldDB" id="A0A0D2ZT80"/>
<keyword evidence="1" id="KW-1133">Transmembrane helix</keyword>
<dbReference type="Gramene" id="Bo01045s030.1">
    <property type="protein sequence ID" value="Bo01045s030.1"/>
    <property type="gene ID" value="Bo01045s030"/>
</dbReference>